<evidence type="ECO:0000256" key="1">
    <source>
        <dbReference type="ARBA" id="ARBA00009477"/>
    </source>
</evidence>
<dbReference type="AlphaFoldDB" id="I4Z5C3"/>
<sequence length="362" mass="37232">APGAAAAAVPASTAPAALELVATDMLLADRHELARTVAVSGSLRAVRSAVVKARSAGELLTLGPREGDSVSAGQIVGRLDSAELDLRLRQAEQTALASRAQADIARRQLENNRAMVAQGFISSTALDTSLANDQAAQANLQAAQTNVDLARKAQSDAVLRAPIGGQVSQRLAQPGERVATDAKLLEIVDLSSLELEAALSPEDAGSVKVNTTAQLQVEGLSTPVTAKVVRINPATQVGTRSVLVYLSLPHTVGLRAGLFAKGTIELSRAQALTVPRSAVRLDDPKPYVIVLDQSTAGSTRLMHRDVTIGARGLVGSEDSVEILSGLKAGESVLNGTLGTVRDATPARIMGATAASSAAVSSN</sequence>
<gene>
    <name evidence="2" type="ORF">LepocDRAFT_00001430</name>
</gene>
<protein>
    <submittedName>
        <fullName evidence="2">RND family efflux transporter, MFP subunit</fullName>
    </submittedName>
</protein>
<dbReference type="Gene3D" id="2.40.420.20">
    <property type="match status" value="1"/>
</dbReference>
<dbReference type="Gene3D" id="2.40.50.100">
    <property type="match status" value="1"/>
</dbReference>
<dbReference type="Proteomes" id="UP000053899">
    <property type="component" value="Unassembled WGS sequence"/>
</dbReference>
<dbReference type="GO" id="GO:1990281">
    <property type="term" value="C:efflux pump complex"/>
    <property type="evidence" value="ECO:0007669"/>
    <property type="project" value="TreeGrafter"/>
</dbReference>
<dbReference type="EMBL" id="JH660686">
    <property type="protein sequence ID" value="EIM31415.1"/>
    <property type="molecule type" value="Genomic_DNA"/>
</dbReference>
<comment type="similarity">
    <text evidence="1">Belongs to the membrane fusion protein (MFP) (TC 8.A.1) family.</text>
</comment>
<name>I4Z5C3_9BURK</name>
<dbReference type="PANTHER" id="PTHR30469">
    <property type="entry name" value="MULTIDRUG RESISTANCE PROTEIN MDTA"/>
    <property type="match status" value="1"/>
</dbReference>
<evidence type="ECO:0000313" key="3">
    <source>
        <dbReference type="Proteomes" id="UP000053899"/>
    </source>
</evidence>
<dbReference type="NCBIfam" id="TIGR01730">
    <property type="entry name" value="RND_mfp"/>
    <property type="match status" value="1"/>
</dbReference>
<dbReference type="GO" id="GO:0015562">
    <property type="term" value="F:efflux transmembrane transporter activity"/>
    <property type="evidence" value="ECO:0007669"/>
    <property type="project" value="TreeGrafter"/>
</dbReference>
<dbReference type="SUPFAM" id="SSF111369">
    <property type="entry name" value="HlyD-like secretion proteins"/>
    <property type="match status" value="1"/>
</dbReference>
<dbReference type="HOGENOM" id="CLU_018816_1_2_4"/>
<dbReference type="OrthoDB" id="5502471at2"/>
<dbReference type="Gene3D" id="1.10.287.470">
    <property type="entry name" value="Helix hairpin bin"/>
    <property type="match status" value="1"/>
</dbReference>
<evidence type="ECO:0000313" key="2">
    <source>
        <dbReference type="EMBL" id="EIM31415.1"/>
    </source>
</evidence>
<accession>I4Z5C3</accession>
<proteinExistence type="inferred from homology"/>
<keyword evidence="3" id="KW-1185">Reference proteome</keyword>
<dbReference type="PANTHER" id="PTHR30469:SF15">
    <property type="entry name" value="HLYD FAMILY OF SECRETION PROTEINS"/>
    <property type="match status" value="1"/>
</dbReference>
<organism evidence="2 3">
    <name type="scientific">Leptothrix ochracea L12</name>
    <dbReference type="NCBI Taxonomy" id="735332"/>
    <lineage>
        <taxon>Bacteria</taxon>
        <taxon>Pseudomonadati</taxon>
        <taxon>Pseudomonadota</taxon>
        <taxon>Betaproteobacteria</taxon>
        <taxon>Burkholderiales</taxon>
        <taxon>Sphaerotilaceae</taxon>
        <taxon>Leptothrix</taxon>
    </lineage>
</organism>
<dbReference type="RefSeq" id="WP_009453524.1">
    <property type="nucleotide sequence ID" value="NZ_JH660686.1"/>
</dbReference>
<feature type="non-terminal residue" evidence="2">
    <location>
        <position position="1"/>
    </location>
</feature>
<dbReference type="GeneID" id="92352308"/>
<dbReference type="Gene3D" id="2.40.30.170">
    <property type="match status" value="1"/>
</dbReference>
<reference evidence="2 3" key="1">
    <citation type="submission" date="2012-04" db="EMBL/GenBank/DDBJ databases">
        <title>Improved High-Quality Draft sequence of Leptothrix ochracea L12.</title>
        <authorList>
            <consortium name="US DOE Joint Genome Institute"/>
            <person name="Lucas S."/>
            <person name="Han J."/>
            <person name="Lapidus A."/>
            <person name="Cheng J.-F."/>
            <person name="Goodwin L."/>
            <person name="Pitluck S."/>
            <person name="Peters L."/>
            <person name="Zeytun A."/>
            <person name="Detter J.C."/>
            <person name="Han C."/>
            <person name="Tapia R."/>
            <person name="Land M."/>
            <person name="Hauser L."/>
            <person name="Kyrpides N."/>
            <person name="Ivanova N."/>
            <person name="Pagani I."/>
            <person name="Stepanauskas R."/>
            <person name="Masland D."/>
            <person name="Poulton N."/>
            <person name="Emerson D."/>
            <person name="Fleming E."/>
            <person name="Woyke T."/>
        </authorList>
    </citation>
    <scope>NUCLEOTIDE SEQUENCE [LARGE SCALE GENOMIC DNA]</scope>
    <source>
        <strain evidence="2 3">L12</strain>
    </source>
</reference>
<dbReference type="InterPro" id="IPR006143">
    <property type="entry name" value="RND_pump_MFP"/>
</dbReference>